<evidence type="ECO:0000259" key="4">
    <source>
        <dbReference type="Pfam" id="PF14159"/>
    </source>
</evidence>
<feature type="compositionally biased region" description="Basic and acidic residues" evidence="2">
    <location>
        <begin position="138"/>
        <end position="153"/>
    </location>
</feature>
<accession>A0A0E0CRS6</accession>
<proteinExistence type="predicted"/>
<dbReference type="InterPro" id="IPR025564">
    <property type="entry name" value="CAAD_dom"/>
</dbReference>
<dbReference type="STRING" id="40149.A0A0E0CRS6"/>
<protein>
    <recommendedName>
        <fullName evidence="4">Cyanobacterial aminoacyl-tRNA synthetase CAAD domain-containing protein</fullName>
    </recommendedName>
</protein>
<dbReference type="PANTHER" id="PTHR33222">
    <property type="match status" value="1"/>
</dbReference>
<dbReference type="EnsemblPlants" id="OMERI02G31820.1">
    <property type="protein sequence ID" value="OMERI02G31820.1"/>
    <property type="gene ID" value="OMERI02G31820"/>
</dbReference>
<feature type="region of interest" description="Disordered" evidence="2">
    <location>
        <begin position="89"/>
        <end position="159"/>
    </location>
</feature>
<dbReference type="GO" id="GO:0009535">
    <property type="term" value="C:chloroplast thylakoid membrane"/>
    <property type="evidence" value="ECO:0007669"/>
    <property type="project" value="TreeGrafter"/>
</dbReference>
<dbReference type="PANTHER" id="PTHR33222:SF2">
    <property type="entry name" value="PROTEIN CURVATURE THYLAKOID 1D, CHLOROPLASTIC"/>
    <property type="match status" value="1"/>
</dbReference>
<feature type="transmembrane region" description="Helical" evidence="3">
    <location>
        <begin position="231"/>
        <end position="247"/>
    </location>
</feature>
<dbReference type="InterPro" id="IPR033344">
    <property type="entry name" value="CURT1"/>
</dbReference>
<feature type="domain" description="Cyanobacterial aminoacyl-tRNA synthetase CAAD" evidence="4">
    <location>
        <begin position="193"/>
        <end position="266"/>
    </location>
</feature>
<keyword evidence="3" id="KW-0812">Transmembrane</keyword>
<name>A0A0E0CRS6_9ORYZ</name>
<evidence type="ECO:0000256" key="1">
    <source>
        <dbReference type="ARBA" id="ARBA00004141"/>
    </source>
</evidence>
<dbReference type="HOGENOM" id="CLU_1047255_0_0_1"/>
<dbReference type="Proteomes" id="UP000008021">
    <property type="component" value="Chromosome 2"/>
</dbReference>
<keyword evidence="3" id="KW-0472">Membrane</keyword>
<sequence>MGTEATAATTTVSGGSGRDELAALCLLVARGAWSRTSKVLIDLDAAATLTAAPSLGSSVGVPFLWEEAPGRPKAVVAVPRPHDVVGGVATPPCAPAADDERAPVSHGGDGWRRASAAAPDPVPSEEPASASASTVVVTEDKPDPPPAEEKSEEVAAVSNGGSLETAAAAAAVSSEAAEEDGGLDDILSKLDIQVTPTLVLYGSGALVVLWVLSSVVSAIDSIPLVPKVLELIGTGYSIWFTSRYLLFKESRDELFAKFEDLKERII</sequence>
<dbReference type="eggNOG" id="ENOG502S1WK">
    <property type="taxonomic scope" value="Eukaryota"/>
</dbReference>
<dbReference type="AlphaFoldDB" id="A0A0E0CRS6"/>
<comment type="subcellular location">
    <subcellularLocation>
        <location evidence="1">Membrane</location>
        <topology evidence="1">Multi-pass membrane protein</topology>
    </subcellularLocation>
</comment>
<reference evidence="5" key="1">
    <citation type="submission" date="2015-04" db="UniProtKB">
        <authorList>
            <consortium name="EnsemblPlants"/>
        </authorList>
    </citation>
    <scope>IDENTIFICATION</scope>
</reference>
<reference evidence="5" key="2">
    <citation type="submission" date="2018-05" db="EMBL/GenBank/DDBJ databases">
        <title>OmerRS3 (Oryza meridionalis Reference Sequence Version 3).</title>
        <authorList>
            <person name="Zhang J."/>
            <person name="Kudrna D."/>
            <person name="Lee S."/>
            <person name="Talag J."/>
            <person name="Welchert J."/>
            <person name="Wing R.A."/>
        </authorList>
    </citation>
    <scope>NUCLEOTIDE SEQUENCE [LARGE SCALE GENOMIC DNA]</scope>
    <source>
        <strain evidence="5">cv. OR44</strain>
    </source>
</reference>
<evidence type="ECO:0000256" key="3">
    <source>
        <dbReference type="SAM" id="Phobius"/>
    </source>
</evidence>
<evidence type="ECO:0000313" key="5">
    <source>
        <dbReference type="EnsemblPlants" id="OMERI02G31820.1"/>
    </source>
</evidence>
<dbReference type="Pfam" id="PF14159">
    <property type="entry name" value="CAAD"/>
    <property type="match status" value="1"/>
</dbReference>
<feature type="transmembrane region" description="Helical" evidence="3">
    <location>
        <begin position="198"/>
        <end position="219"/>
    </location>
</feature>
<evidence type="ECO:0000313" key="6">
    <source>
        <dbReference type="Proteomes" id="UP000008021"/>
    </source>
</evidence>
<dbReference type="Gramene" id="OMERI02G31820.1">
    <property type="protein sequence ID" value="OMERI02G31820.1"/>
    <property type="gene ID" value="OMERI02G31820"/>
</dbReference>
<feature type="compositionally biased region" description="Low complexity" evidence="2">
    <location>
        <begin position="114"/>
        <end position="137"/>
    </location>
</feature>
<keyword evidence="6" id="KW-1185">Reference proteome</keyword>
<keyword evidence="3" id="KW-1133">Transmembrane helix</keyword>
<organism evidence="5">
    <name type="scientific">Oryza meridionalis</name>
    <dbReference type="NCBI Taxonomy" id="40149"/>
    <lineage>
        <taxon>Eukaryota</taxon>
        <taxon>Viridiplantae</taxon>
        <taxon>Streptophyta</taxon>
        <taxon>Embryophyta</taxon>
        <taxon>Tracheophyta</taxon>
        <taxon>Spermatophyta</taxon>
        <taxon>Magnoliopsida</taxon>
        <taxon>Liliopsida</taxon>
        <taxon>Poales</taxon>
        <taxon>Poaceae</taxon>
        <taxon>BOP clade</taxon>
        <taxon>Oryzoideae</taxon>
        <taxon>Oryzeae</taxon>
        <taxon>Oryzinae</taxon>
        <taxon>Oryza</taxon>
    </lineage>
</organism>
<evidence type="ECO:0000256" key="2">
    <source>
        <dbReference type="SAM" id="MobiDB-lite"/>
    </source>
</evidence>